<gene>
    <name evidence="1" type="ORF">HDF14_000843</name>
</gene>
<accession>A0A9X0QBL0</accession>
<dbReference type="InterPro" id="IPR023393">
    <property type="entry name" value="START-like_dom_sf"/>
</dbReference>
<evidence type="ECO:0000313" key="2">
    <source>
        <dbReference type="Proteomes" id="UP000535182"/>
    </source>
</evidence>
<dbReference type="SUPFAM" id="SSF55961">
    <property type="entry name" value="Bet v1-like"/>
    <property type="match status" value="1"/>
</dbReference>
<dbReference type="Gene3D" id="3.30.530.20">
    <property type="match status" value="1"/>
</dbReference>
<name>A0A9X0QBL0_9BACT</name>
<protein>
    <submittedName>
        <fullName evidence="1">Ligand-binding SRPBCC domain-containing protein</fullName>
    </submittedName>
</protein>
<sequence>METIRSETWIDAPIERCFLLSLSIDLHVASARSSREQAIEGVTTGLISEGETVTFRGRHLGLRLQHKSRIAVMRPYSYFRDVMVSGVFSHFEHDHHFAAMDDGTRMRDEIRFIPPLGKLGRIATKGLVRRHVAAFLTERNIGIKQVAESEDWHRYLDGQSVTVALAPAKEGWEPSSLMPRSQS</sequence>
<evidence type="ECO:0000313" key="1">
    <source>
        <dbReference type="EMBL" id="MBB5327238.1"/>
    </source>
</evidence>
<dbReference type="AlphaFoldDB" id="A0A9X0QBL0"/>
<dbReference type="RefSeq" id="WP_183973803.1">
    <property type="nucleotide sequence ID" value="NZ_JACHEB010000002.1"/>
</dbReference>
<keyword evidence="2" id="KW-1185">Reference proteome</keyword>
<reference evidence="1 2" key="1">
    <citation type="submission" date="2020-08" db="EMBL/GenBank/DDBJ databases">
        <title>Genomic Encyclopedia of Type Strains, Phase IV (KMG-V): Genome sequencing to study the core and pangenomes of soil and plant-associated prokaryotes.</title>
        <authorList>
            <person name="Whitman W."/>
        </authorList>
    </citation>
    <scope>NUCLEOTIDE SEQUENCE [LARGE SCALE GENOMIC DNA]</scope>
    <source>
        <strain evidence="1 2">X5P2</strain>
    </source>
</reference>
<dbReference type="CDD" id="cd07820">
    <property type="entry name" value="SRPBCC_3"/>
    <property type="match status" value="1"/>
</dbReference>
<organism evidence="1 2">
    <name type="scientific">Tunturiibacter gelidiferens</name>
    <dbReference type="NCBI Taxonomy" id="3069689"/>
    <lineage>
        <taxon>Bacteria</taxon>
        <taxon>Pseudomonadati</taxon>
        <taxon>Acidobacteriota</taxon>
        <taxon>Terriglobia</taxon>
        <taxon>Terriglobales</taxon>
        <taxon>Acidobacteriaceae</taxon>
        <taxon>Tunturiibacter</taxon>
    </lineage>
</organism>
<comment type="caution">
    <text evidence="1">The sequence shown here is derived from an EMBL/GenBank/DDBJ whole genome shotgun (WGS) entry which is preliminary data.</text>
</comment>
<dbReference type="Proteomes" id="UP000535182">
    <property type="component" value="Unassembled WGS sequence"/>
</dbReference>
<dbReference type="EMBL" id="JACHEB010000002">
    <property type="protein sequence ID" value="MBB5327238.1"/>
    <property type="molecule type" value="Genomic_DNA"/>
</dbReference>
<proteinExistence type="predicted"/>